<evidence type="ECO:0000313" key="1">
    <source>
        <dbReference type="EnsemblMetazoa" id="SMAR002267-PA"/>
    </source>
</evidence>
<dbReference type="HOGENOM" id="CLU_1083043_0_0_1"/>
<dbReference type="EnsemblMetazoa" id="SMAR002267-RA">
    <property type="protein sequence ID" value="SMAR002267-PA"/>
    <property type="gene ID" value="SMAR002267"/>
</dbReference>
<proteinExistence type="predicted"/>
<evidence type="ECO:0000313" key="2">
    <source>
        <dbReference type="Proteomes" id="UP000014500"/>
    </source>
</evidence>
<reference evidence="1" key="2">
    <citation type="submission" date="2015-02" db="UniProtKB">
        <authorList>
            <consortium name="EnsemblMetazoa"/>
        </authorList>
    </citation>
    <scope>IDENTIFICATION</scope>
</reference>
<protein>
    <recommendedName>
        <fullName evidence="3">DUF4219 domain-containing protein</fullName>
    </recommendedName>
</protein>
<keyword evidence="2" id="KW-1185">Reference proteome</keyword>
<dbReference type="Proteomes" id="UP000014500">
    <property type="component" value="Unassembled WGS sequence"/>
</dbReference>
<dbReference type="AlphaFoldDB" id="T1IMQ4"/>
<dbReference type="Pfam" id="PF14223">
    <property type="entry name" value="Retrotran_gag_2"/>
    <property type="match status" value="1"/>
</dbReference>
<dbReference type="EMBL" id="JH431088">
    <property type="status" value="NOT_ANNOTATED_CDS"/>
    <property type="molecule type" value="Genomic_DNA"/>
</dbReference>
<accession>T1IMQ4</accession>
<reference evidence="2" key="1">
    <citation type="submission" date="2011-05" db="EMBL/GenBank/DDBJ databases">
        <authorList>
            <person name="Richards S.R."/>
            <person name="Qu J."/>
            <person name="Jiang H."/>
            <person name="Jhangiani S.N."/>
            <person name="Agravi P."/>
            <person name="Goodspeed R."/>
            <person name="Gross S."/>
            <person name="Mandapat C."/>
            <person name="Jackson L."/>
            <person name="Mathew T."/>
            <person name="Pu L."/>
            <person name="Thornton R."/>
            <person name="Saada N."/>
            <person name="Wilczek-Boney K.B."/>
            <person name="Lee S."/>
            <person name="Kovar C."/>
            <person name="Wu Y."/>
            <person name="Scherer S.E."/>
            <person name="Worley K.C."/>
            <person name="Muzny D.M."/>
            <person name="Gibbs R."/>
        </authorList>
    </citation>
    <scope>NUCLEOTIDE SEQUENCE</scope>
    <source>
        <strain evidence="2">Brora</strain>
    </source>
</reference>
<evidence type="ECO:0008006" key="3">
    <source>
        <dbReference type="Google" id="ProtNLM"/>
    </source>
</evidence>
<sequence length="257" mass="29620">MVNECSELRAYAVLPKGDVCDVLGPGAHNGSRGWFDRPNHTPISCLNAPRINGGANHCLESITFKDAILEMTRVVREFFHTFLDFLCDETISTKRGKLSPRLRMSYRMFKLFFVFDNCGGHLIELLERKYQIAMSKDKYTSAANRIELLDKNNYDSWKLNIKLLLEEFDLYCFTDNTGSATPLAAGAKDEEVKKFNKRKLKSRAILIQSIAERHRRAADKHPTTKEVWDHLRSVFEPSSRARKALYVRSSFITYRTK</sequence>
<name>T1IMQ4_STRMM</name>
<dbReference type="PhylomeDB" id="T1IMQ4"/>
<organism evidence="1 2">
    <name type="scientific">Strigamia maritima</name>
    <name type="common">European centipede</name>
    <name type="synonym">Geophilus maritimus</name>
    <dbReference type="NCBI Taxonomy" id="126957"/>
    <lineage>
        <taxon>Eukaryota</taxon>
        <taxon>Metazoa</taxon>
        <taxon>Ecdysozoa</taxon>
        <taxon>Arthropoda</taxon>
        <taxon>Myriapoda</taxon>
        <taxon>Chilopoda</taxon>
        <taxon>Pleurostigmophora</taxon>
        <taxon>Geophilomorpha</taxon>
        <taxon>Linotaeniidae</taxon>
        <taxon>Strigamia</taxon>
    </lineage>
</organism>